<evidence type="ECO:0000313" key="11">
    <source>
        <dbReference type="Proteomes" id="UP001230156"/>
    </source>
</evidence>
<comment type="caution">
    <text evidence="10">The sequence shown here is derived from an EMBL/GenBank/DDBJ whole genome shotgun (WGS) entry which is preliminary data.</text>
</comment>
<dbReference type="PANTHER" id="PTHR21581:SF6">
    <property type="entry name" value="TRAFFICKING PROTEIN PARTICLE COMPLEX SUBUNIT 12"/>
    <property type="match status" value="1"/>
</dbReference>
<dbReference type="InterPro" id="IPR001967">
    <property type="entry name" value="Peptidase_S11_N"/>
</dbReference>
<evidence type="ECO:0000256" key="3">
    <source>
        <dbReference type="ARBA" id="ARBA00022801"/>
    </source>
</evidence>
<sequence length="408" mass="42462">MRKAISAFILAVCGAVGLIAAATCAQADGTKPAGLVVDAESGQILVANRANAAWYPASLTKLMTAYLVFSELKAGRLSLDTQITVSATAAGQPPTKFGLKKGQKLTVKQAVTAMLVTSANDAAVALAEQIGGSESGFVQRMNAAAQSLGLIGTRYRNATGLPDDGQVTTARDMAVLALHVIHDFPDRYPLFSQREARVAGRSLPTVNGFLVNYPGAEGMKTGFTCGSGYNIIGTATHGGRRLVAVLLGAHDRNDRAAKIKKLLDSGFAGGETVPSTFSNIAMLPAALDAGTPPVVLSGSECAATDSSDSDASGAPSKLPGWGIIFGAFADPGKAQQTIGTMKQKLKGDLKGRPTIVQRQVEGTKRYAALMVGLSADDAGKTCRMVWHRGQYCLALNPVVLNDPTALWR</sequence>
<evidence type="ECO:0000256" key="4">
    <source>
        <dbReference type="ARBA" id="ARBA00022960"/>
    </source>
</evidence>
<dbReference type="InterPro" id="IPR012338">
    <property type="entry name" value="Beta-lactam/transpept-like"/>
</dbReference>
<dbReference type="PRINTS" id="PR00725">
    <property type="entry name" value="DADACBPTASE1"/>
</dbReference>
<keyword evidence="6" id="KW-0961">Cell wall biogenesis/degradation</keyword>
<dbReference type="Gene3D" id="3.40.710.10">
    <property type="entry name" value="DD-peptidase/beta-lactamase superfamily"/>
    <property type="match status" value="1"/>
</dbReference>
<keyword evidence="10" id="KW-0645">Protease</keyword>
<keyword evidence="11" id="KW-1185">Reference proteome</keyword>
<dbReference type="InterPro" id="IPR018044">
    <property type="entry name" value="Peptidase_S11"/>
</dbReference>
<evidence type="ECO:0000259" key="9">
    <source>
        <dbReference type="Pfam" id="PF00768"/>
    </source>
</evidence>
<dbReference type="PANTHER" id="PTHR21581">
    <property type="entry name" value="D-ALANYL-D-ALANINE CARBOXYPEPTIDASE"/>
    <property type="match status" value="1"/>
</dbReference>
<protein>
    <submittedName>
        <fullName evidence="10">D-alanyl-D-alanine carboxypeptidase family protein</fullName>
        <ecNumber evidence="10">3.4.-.-</ecNumber>
    </submittedName>
</protein>
<keyword evidence="4" id="KW-0133">Cell shape</keyword>
<evidence type="ECO:0000256" key="7">
    <source>
        <dbReference type="RuleBase" id="RU004016"/>
    </source>
</evidence>
<feature type="signal peptide" evidence="8">
    <location>
        <begin position="1"/>
        <end position="27"/>
    </location>
</feature>
<reference evidence="11" key="1">
    <citation type="submission" date="2023-08" db="EMBL/GenBank/DDBJ databases">
        <title>Rhodospirillaceae gen. nov., a novel taxon isolated from the Yangtze River Yuezi River estuary sludge.</title>
        <authorList>
            <person name="Ruan L."/>
        </authorList>
    </citation>
    <scope>NUCLEOTIDE SEQUENCE [LARGE SCALE GENOMIC DNA]</scope>
    <source>
        <strain evidence="11">R-7</strain>
    </source>
</reference>
<organism evidence="10 11">
    <name type="scientific">Dongia sedimenti</name>
    <dbReference type="NCBI Taxonomy" id="3064282"/>
    <lineage>
        <taxon>Bacteria</taxon>
        <taxon>Pseudomonadati</taxon>
        <taxon>Pseudomonadota</taxon>
        <taxon>Alphaproteobacteria</taxon>
        <taxon>Rhodospirillales</taxon>
        <taxon>Dongiaceae</taxon>
        <taxon>Dongia</taxon>
    </lineage>
</organism>
<evidence type="ECO:0000256" key="5">
    <source>
        <dbReference type="ARBA" id="ARBA00022984"/>
    </source>
</evidence>
<dbReference type="RefSeq" id="WP_379955425.1">
    <property type="nucleotide sequence ID" value="NZ_JAUYVI010000003.1"/>
</dbReference>
<keyword evidence="2 8" id="KW-0732">Signal</keyword>
<proteinExistence type="inferred from homology"/>
<keyword evidence="3 10" id="KW-0378">Hydrolase</keyword>
<dbReference type="Pfam" id="PF00768">
    <property type="entry name" value="Peptidase_S11"/>
    <property type="match status" value="1"/>
</dbReference>
<dbReference type="Proteomes" id="UP001230156">
    <property type="component" value="Unassembled WGS sequence"/>
</dbReference>
<dbReference type="EC" id="3.4.-.-" evidence="10"/>
<evidence type="ECO:0000256" key="8">
    <source>
        <dbReference type="SAM" id="SignalP"/>
    </source>
</evidence>
<evidence type="ECO:0000256" key="2">
    <source>
        <dbReference type="ARBA" id="ARBA00022729"/>
    </source>
</evidence>
<keyword evidence="5" id="KW-0573">Peptidoglycan synthesis</keyword>
<comment type="similarity">
    <text evidence="1 7">Belongs to the peptidase S11 family.</text>
</comment>
<evidence type="ECO:0000313" key="10">
    <source>
        <dbReference type="EMBL" id="MDQ7247980.1"/>
    </source>
</evidence>
<evidence type="ECO:0000256" key="1">
    <source>
        <dbReference type="ARBA" id="ARBA00007164"/>
    </source>
</evidence>
<accession>A0ABU0YLH2</accession>
<dbReference type="GO" id="GO:0004180">
    <property type="term" value="F:carboxypeptidase activity"/>
    <property type="evidence" value="ECO:0007669"/>
    <property type="project" value="UniProtKB-KW"/>
</dbReference>
<keyword evidence="10" id="KW-0121">Carboxypeptidase</keyword>
<feature type="chain" id="PRO_5046392101" evidence="8">
    <location>
        <begin position="28"/>
        <end position="408"/>
    </location>
</feature>
<evidence type="ECO:0000256" key="6">
    <source>
        <dbReference type="ARBA" id="ARBA00023316"/>
    </source>
</evidence>
<gene>
    <name evidence="10" type="ORF">Q8A70_09900</name>
</gene>
<name>A0ABU0YLH2_9PROT</name>
<dbReference type="SUPFAM" id="SSF56601">
    <property type="entry name" value="beta-lactamase/transpeptidase-like"/>
    <property type="match status" value="1"/>
</dbReference>
<feature type="domain" description="Peptidase S11 D-alanyl-D-alanine carboxypeptidase A N-terminal" evidence="9">
    <location>
        <begin position="34"/>
        <end position="250"/>
    </location>
</feature>
<dbReference type="EMBL" id="JAUYVI010000003">
    <property type="protein sequence ID" value="MDQ7247980.1"/>
    <property type="molecule type" value="Genomic_DNA"/>
</dbReference>